<evidence type="ECO:0000313" key="1">
    <source>
        <dbReference type="EMBL" id="JAI08195.1"/>
    </source>
</evidence>
<organism evidence="1">
    <name type="scientific">Anguilla anguilla</name>
    <name type="common">European freshwater eel</name>
    <name type="synonym">Muraena anguilla</name>
    <dbReference type="NCBI Taxonomy" id="7936"/>
    <lineage>
        <taxon>Eukaryota</taxon>
        <taxon>Metazoa</taxon>
        <taxon>Chordata</taxon>
        <taxon>Craniata</taxon>
        <taxon>Vertebrata</taxon>
        <taxon>Euteleostomi</taxon>
        <taxon>Actinopterygii</taxon>
        <taxon>Neopterygii</taxon>
        <taxon>Teleostei</taxon>
        <taxon>Anguilliformes</taxon>
        <taxon>Anguillidae</taxon>
        <taxon>Anguilla</taxon>
    </lineage>
</organism>
<name>A0A0E9XZV9_ANGAN</name>
<dbReference type="EMBL" id="GBXM01000383">
    <property type="protein sequence ID" value="JAI08195.1"/>
    <property type="molecule type" value="Transcribed_RNA"/>
</dbReference>
<sequence length="61" mass="6652">MQAIRTDTTGQIKSRPTASKITQKIVIVANLMAIDIAQPYLCTFLEGALQSFNTVNVLLIS</sequence>
<protein>
    <submittedName>
        <fullName evidence="1">Uncharacterized protein</fullName>
    </submittedName>
</protein>
<dbReference type="AlphaFoldDB" id="A0A0E9XZV9"/>
<reference evidence="1" key="2">
    <citation type="journal article" date="2015" name="Fish Shellfish Immunol.">
        <title>Early steps in the European eel (Anguilla anguilla)-Vibrio vulnificus interaction in the gills: Role of the RtxA13 toxin.</title>
        <authorList>
            <person name="Callol A."/>
            <person name="Pajuelo D."/>
            <person name="Ebbesson L."/>
            <person name="Teles M."/>
            <person name="MacKenzie S."/>
            <person name="Amaro C."/>
        </authorList>
    </citation>
    <scope>NUCLEOTIDE SEQUENCE</scope>
</reference>
<reference evidence="1" key="1">
    <citation type="submission" date="2014-11" db="EMBL/GenBank/DDBJ databases">
        <authorList>
            <person name="Amaro Gonzalez C."/>
        </authorList>
    </citation>
    <scope>NUCLEOTIDE SEQUENCE</scope>
</reference>
<proteinExistence type="predicted"/>
<accession>A0A0E9XZV9</accession>